<keyword evidence="12" id="KW-0325">Glycoprotein</keyword>
<keyword evidence="11" id="KW-0675">Receptor</keyword>
<reference evidence="16" key="2">
    <citation type="submission" date="2020-05" db="EMBL/GenBank/DDBJ databases">
        <authorList>
            <person name="Kim H.-S."/>
            <person name="Proctor R.H."/>
            <person name="Brown D.W."/>
        </authorList>
    </citation>
    <scope>NUCLEOTIDE SEQUENCE</scope>
    <source>
        <strain evidence="16">NRRL 45417</strain>
    </source>
</reference>
<evidence type="ECO:0000256" key="10">
    <source>
        <dbReference type="ARBA" id="ARBA00023136"/>
    </source>
</evidence>
<dbReference type="EMBL" id="JABFAI010000032">
    <property type="protein sequence ID" value="KAF4959566.1"/>
    <property type="molecule type" value="Genomic_DNA"/>
</dbReference>
<dbReference type="SMART" id="SM01021">
    <property type="entry name" value="Bac_rhodopsin"/>
    <property type="match status" value="1"/>
</dbReference>
<dbReference type="GO" id="GO:0005216">
    <property type="term" value="F:monoatomic ion channel activity"/>
    <property type="evidence" value="ECO:0007669"/>
    <property type="project" value="InterPro"/>
</dbReference>
<dbReference type="GO" id="GO:0005783">
    <property type="term" value="C:endoplasmic reticulum"/>
    <property type="evidence" value="ECO:0007669"/>
    <property type="project" value="TreeGrafter"/>
</dbReference>
<evidence type="ECO:0000256" key="4">
    <source>
        <dbReference type="ARBA" id="ARBA00022606"/>
    </source>
</evidence>
<keyword evidence="10 15" id="KW-0472">Membrane</keyword>
<evidence type="ECO:0000256" key="11">
    <source>
        <dbReference type="ARBA" id="ARBA00023170"/>
    </source>
</evidence>
<dbReference type="Pfam" id="PF01036">
    <property type="entry name" value="Bac_rhodopsin"/>
    <property type="match status" value="1"/>
</dbReference>
<keyword evidence="9" id="KW-0346">Stress response</keyword>
<evidence type="ECO:0000256" key="1">
    <source>
        <dbReference type="ARBA" id="ARBA00004141"/>
    </source>
</evidence>
<dbReference type="FunFam" id="1.20.1070.10:FF:000160">
    <property type="entry name" value="Related to Opsin-1"/>
    <property type="match status" value="1"/>
</dbReference>
<dbReference type="GO" id="GO:0009881">
    <property type="term" value="F:photoreceptor activity"/>
    <property type="evidence" value="ECO:0007669"/>
    <property type="project" value="UniProtKB-KW"/>
</dbReference>
<evidence type="ECO:0000256" key="5">
    <source>
        <dbReference type="ARBA" id="ARBA00022692"/>
    </source>
</evidence>
<proteinExistence type="inferred from homology"/>
<dbReference type="GO" id="GO:0007602">
    <property type="term" value="P:phototransduction"/>
    <property type="evidence" value="ECO:0007669"/>
    <property type="project" value="UniProtKB-KW"/>
</dbReference>
<evidence type="ECO:0000256" key="7">
    <source>
        <dbReference type="ARBA" id="ARBA00022989"/>
    </source>
</evidence>
<evidence type="ECO:0000256" key="14">
    <source>
        <dbReference type="ARBA" id="ARBA00078035"/>
    </source>
</evidence>
<feature type="transmembrane region" description="Helical" evidence="15">
    <location>
        <begin position="55"/>
        <end position="76"/>
    </location>
</feature>
<organism evidence="16 17">
    <name type="scientific">Fusarium gaditjirri</name>
    <dbReference type="NCBI Taxonomy" id="282569"/>
    <lineage>
        <taxon>Eukaryota</taxon>
        <taxon>Fungi</taxon>
        <taxon>Dikarya</taxon>
        <taxon>Ascomycota</taxon>
        <taxon>Pezizomycotina</taxon>
        <taxon>Sordariomycetes</taxon>
        <taxon>Hypocreomycetidae</taxon>
        <taxon>Hypocreales</taxon>
        <taxon>Nectriaceae</taxon>
        <taxon>Fusarium</taxon>
        <taxon>Fusarium nisikadoi species complex</taxon>
    </lineage>
</organism>
<evidence type="ECO:0000313" key="16">
    <source>
        <dbReference type="EMBL" id="KAF4959566.1"/>
    </source>
</evidence>
<keyword evidence="7 15" id="KW-1133">Transmembrane helix</keyword>
<feature type="transmembrane region" description="Helical" evidence="15">
    <location>
        <begin position="83"/>
        <end position="101"/>
    </location>
</feature>
<reference evidence="16" key="1">
    <citation type="journal article" date="2020" name="BMC Genomics">
        <title>Correction to: Identification and distribution of gene clusters required for synthesis of sphingolipid metabolism inhibitors in diverse species of the filamentous fungus Fusarium.</title>
        <authorList>
            <person name="Kim H.S."/>
            <person name="Lohmar J.M."/>
            <person name="Busman M."/>
            <person name="Brown D.W."/>
            <person name="Naumann T.A."/>
            <person name="Divon H.H."/>
            <person name="Lysoe E."/>
            <person name="Uhlig S."/>
            <person name="Proctor R.H."/>
        </authorList>
    </citation>
    <scope>NUCLEOTIDE SEQUENCE</scope>
    <source>
        <strain evidence="16">NRRL 45417</strain>
    </source>
</reference>
<dbReference type="InterPro" id="IPR001425">
    <property type="entry name" value="Arc/bac/fun_rhodopsins"/>
</dbReference>
<sequence>MHAQGAPSEERLRQMRLSEIVNMEAYKTHGGVVPIPTVVPEPTHYQTIGHNGVRALWVLFVAMTVVSAIFAILSWNVAVQRRIFYFLTTLTTIISALAYFAMASGQTSYFNCTSVRDPHKHVPDTHHDVCRQVFWARYVDWTLSTPLLVVELCLLAGVDGAHTIFAVIANVIFVLAGAFSAVGHANTAQKWGWYAISVIAFLFTIWHVAVPGSRTSRARGTKIARLFGSISVASLILWVVYLVVWGAAGGAWKVKVGTEVVIYAVLDVLTKAVLGFWIITATRQNRDTTPDIGGYWTNGAGAEGTIRVGDDEDGA</sequence>
<dbReference type="PANTHER" id="PTHR28286:SF2">
    <property type="entry name" value="BACTERIORHODOPSIN _OPSIN, NOPA (EUROFUNG)"/>
    <property type="match status" value="1"/>
</dbReference>
<keyword evidence="4" id="KW-0716">Sensory transduction</keyword>
<feature type="transmembrane region" description="Helical" evidence="15">
    <location>
        <begin position="191"/>
        <end position="211"/>
    </location>
</feature>
<evidence type="ECO:0000256" key="15">
    <source>
        <dbReference type="SAM" id="Phobius"/>
    </source>
</evidence>
<evidence type="ECO:0000256" key="6">
    <source>
        <dbReference type="ARBA" id="ARBA00022925"/>
    </source>
</evidence>
<dbReference type="PANTHER" id="PTHR28286">
    <property type="match status" value="1"/>
</dbReference>
<keyword evidence="3" id="KW-0600">Photoreceptor protein</keyword>
<accession>A0A8H4X3G0</accession>
<dbReference type="SUPFAM" id="SSF81321">
    <property type="entry name" value="Family A G protein-coupled receptor-like"/>
    <property type="match status" value="1"/>
</dbReference>
<name>A0A8H4X3G0_9HYPO</name>
<keyword evidence="5 15" id="KW-0812">Transmembrane</keyword>
<dbReference type="PRINTS" id="PR00251">
    <property type="entry name" value="BACTRLOPSIN"/>
</dbReference>
<keyword evidence="6" id="KW-0681">Retinal protein</keyword>
<comment type="similarity">
    <text evidence="2">Belongs to the archaeal/bacterial/fungal opsin family.</text>
</comment>
<dbReference type="InterPro" id="IPR018229">
    <property type="entry name" value="Rhodopsin_retinal_BS"/>
</dbReference>
<feature type="transmembrane region" description="Helical" evidence="15">
    <location>
        <begin position="165"/>
        <end position="185"/>
    </location>
</feature>
<dbReference type="AlphaFoldDB" id="A0A8H4X3G0"/>
<evidence type="ECO:0000256" key="3">
    <source>
        <dbReference type="ARBA" id="ARBA00022543"/>
    </source>
</evidence>
<keyword evidence="8" id="KW-0157">Chromophore</keyword>
<dbReference type="OrthoDB" id="10261467at2759"/>
<comment type="caution">
    <text evidence="16">The sequence shown here is derived from an EMBL/GenBank/DDBJ whole genome shotgun (WGS) entry which is preliminary data.</text>
</comment>
<dbReference type="CDD" id="cd15028">
    <property type="entry name" value="7tm_Opsin-1_euk"/>
    <property type="match status" value="1"/>
</dbReference>
<dbReference type="Proteomes" id="UP000604273">
    <property type="component" value="Unassembled WGS sequence"/>
</dbReference>
<dbReference type="PROSITE" id="PS00950">
    <property type="entry name" value="BACTERIAL_OPSIN_1"/>
    <property type="match status" value="1"/>
</dbReference>
<feature type="transmembrane region" description="Helical" evidence="15">
    <location>
        <begin position="141"/>
        <end position="158"/>
    </location>
</feature>
<evidence type="ECO:0000313" key="17">
    <source>
        <dbReference type="Proteomes" id="UP000604273"/>
    </source>
</evidence>
<evidence type="ECO:0000256" key="12">
    <source>
        <dbReference type="ARBA" id="ARBA00023180"/>
    </source>
</evidence>
<feature type="transmembrane region" description="Helical" evidence="15">
    <location>
        <begin position="260"/>
        <end position="279"/>
    </location>
</feature>
<gene>
    <name evidence="16" type="ORF">FGADI_1633</name>
</gene>
<keyword evidence="17" id="KW-1185">Reference proteome</keyword>
<evidence type="ECO:0000256" key="2">
    <source>
        <dbReference type="ARBA" id="ARBA00008130"/>
    </source>
</evidence>
<evidence type="ECO:0000256" key="8">
    <source>
        <dbReference type="ARBA" id="ARBA00022991"/>
    </source>
</evidence>
<comment type="subcellular location">
    <subcellularLocation>
        <location evidence="1">Membrane</location>
        <topology evidence="1">Multi-pass membrane protein</topology>
    </subcellularLocation>
</comment>
<protein>
    <recommendedName>
        <fullName evidence="13">Opsin-like protein carO</fullName>
    </recommendedName>
    <alternativeName>
        <fullName evidence="14">Carotenoid biosynthesis cluster protein O</fullName>
    </alternativeName>
</protein>
<dbReference type="GO" id="GO:0005886">
    <property type="term" value="C:plasma membrane"/>
    <property type="evidence" value="ECO:0007669"/>
    <property type="project" value="TreeGrafter"/>
</dbReference>
<feature type="transmembrane region" description="Helical" evidence="15">
    <location>
        <begin position="223"/>
        <end position="248"/>
    </location>
</feature>
<dbReference type="Gene3D" id="1.20.1070.10">
    <property type="entry name" value="Rhodopsin 7-helix transmembrane proteins"/>
    <property type="match status" value="1"/>
</dbReference>
<evidence type="ECO:0000256" key="13">
    <source>
        <dbReference type="ARBA" id="ARBA00069581"/>
    </source>
</evidence>
<evidence type="ECO:0000256" key="9">
    <source>
        <dbReference type="ARBA" id="ARBA00023016"/>
    </source>
</evidence>